<dbReference type="HOGENOM" id="CLU_018720_0_0_10"/>
<evidence type="ECO:0000313" key="7">
    <source>
        <dbReference type="EMBL" id="EHB92194.1"/>
    </source>
</evidence>
<dbReference type="Proteomes" id="UP000006008">
    <property type="component" value="Unassembled WGS sequence"/>
</dbReference>
<dbReference type="SMART" id="SM00729">
    <property type="entry name" value="Elp3"/>
    <property type="match status" value="1"/>
</dbReference>
<comment type="cofactor">
    <cofactor evidence="1">
        <name>[4Fe-4S] cluster</name>
        <dbReference type="ChEBI" id="CHEBI:49883"/>
    </cofactor>
</comment>
<evidence type="ECO:0000256" key="2">
    <source>
        <dbReference type="ARBA" id="ARBA00022691"/>
    </source>
</evidence>
<dbReference type="STRING" id="742725.HMPREF9450_02243"/>
<dbReference type="OrthoDB" id="9801424at2"/>
<name>G5H9F7_9BACT</name>
<dbReference type="GO" id="GO:0051536">
    <property type="term" value="F:iron-sulfur cluster binding"/>
    <property type="evidence" value="ECO:0007669"/>
    <property type="project" value="UniProtKB-KW"/>
</dbReference>
<evidence type="ECO:0000256" key="4">
    <source>
        <dbReference type="ARBA" id="ARBA00023004"/>
    </source>
</evidence>
<dbReference type="InterPro" id="IPR023404">
    <property type="entry name" value="rSAM_horseshoe"/>
</dbReference>
<dbReference type="PANTHER" id="PTHR43409:SF7">
    <property type="entry name" value="BLL1977 PROTEIN"/>
    <property type="match status" value="1"/>
</dbReference>
<keyword evidence="3" id="KW-0479">Metal-binding</keyword>
<protein>
    <recommendedName>
        <fullName evidence="6">Radical SAM core domain-containing protein</fullName>
    </recommendedName>
</protein>
<reference evidence="7 8" key="1">
    <citation type="submission" date="2011-08" db="EMBL/GenBank/DDBJ databases">
        <title>The Genome Sequence of Alistipes indistinctus YIT 12060.</title>
        <authorList>
            <consortium name="The Broad Institute Genome Sequencing Platform"/>
            <person name="Earl A."/>
            <person name="Ward D."/>
            <person name="Feldgarden M."/>
            <person name="Gevers D."/>
            <person name="Morotomi M."/>
            <person name="Young S.K."/>
            <person name="Zeng Q."/>
            <person name="Gargeya S."/>
            <person name="Fitzgerald M."/>
            <person name="Haas B."/>
            <person name="Abouelleil A."/>
            <person name="Alvarado L."/>
            <person name="Arachchi H.M."/>
            <person name="Berlin A."/>
            <person name="Brown A."/>
            <person name="Chapman S.B."/>
            <person name="Chen Z."/>
            <person name="Dunbar C."/>
            <person name="Freedman E."/>
            <person name="Gearin G."/>
            <person name="Gellesch M."/>
            <person name="Goldberg J."/>
            <person name="Griggs A."/>
            <person name="Gujja S."/>
            <person name="Heiman D."/>
            <person name="Howarth C."/>
            <person name="Larson L."/>
            <person name="Lui A."/>
            <person name="MacDonald P.J.P."/>
            <person name="Montmayeur A."/>
            <person name="Murphy C."/>
            <person name="Neiman D."/>
            <person name="Pearson M."/>
            <person name="Priest M."/>
            <person name="Roberts A."/>
            <person name="Saif S."/>
            <person name="Shea T."/>
            <person name="Shenoy N."/>
            <person name="Sisk P."/>
            <person name="Stolte C."/>
            <person name="Sykes S."/>
            <person name="Wortman J."/>
            <person name="Nusbaum C."/>
            <person name="Birren B."/>
        </authorList>
    </citation>
    <scope>NUCLEOTIDE SEQUENCE [LARGE SCALE GENOMIC DNA]</scope>
    <source>
        <strain evidence="7 8">YIT 12060</strain>
    </source>
</reference>
<dbReference type="eggNOG" id="COG1032">
    <property type="taxonomic scope" value="Bacteria"/>
</dbReference>
<dbReference type="GO" id="GO:0046872">
    <property type="term" value="F:metal ion binding"/>
    <property type="evidence" value="ECO:0007669"/>
    <property type="project" value="UniProtKB-KW"/>
</dbReference>
<comment type="caution">
    <text evidence="7">The sequence shown here is derived from an EMBL/GenBank/DDBJ whole genome shotgun (WGS) entry which is preliminary data.</text>
</comment>
<dbReference type="EMBL" id="ADLD01000013">
    <property type="protein sequence ID" value="EHB92194.1"/>
    <property type="molecule type" value="Genomic_DNA"/>
</dbReference>
<dbReference type="SUPFAM" id="SSF102114">
    <property type="entry name" value="Radical SAM enzymes"/>
    <property type="match status" value="1"/>
</dbReference>
<keyword evidence="5" id="KW-0411">Iron-sulfur</keyword>
<keyword evidence="4" id="KW-0408">Iron</keyword>
<feature type="domain" description="Radical SAM core" evidence="6">
    <location>
        <begin position="330"/>
        <end position="546"/>
    </location>
</feature>
<sequence length="708" mass="80468">MEKLLLITPPFVQVNCPYPATAYLKGYLTRQGYQAEQYDLSIELINRLFSRDILLRIFDACTPEQMGKDPNLERMYGLRERYLSTIDTVMEFLRTGDNTLATLICNGEFLPQAGRFDAAGELDYFFGNLGTADCAKFLCTLYLQDLSDLIRGTVTEHFEIVRYGERISMSIPLFAKLEAELRQPRNPIEEEMVALLERQIEAVRPTLVGFTAPFPGNLLAILRCAQYLKERHPYIRIAMGGGYPSTELRTMTDKAIFRYIDYIILDDGERPLERLLAGNDLLRTYARDGYHEGEAAPLTHAERGCPDFSGLPHDKYLSLTEVTNPMHRLWSDGRWNKMMLAHGCYWAKCAFCDTTLDYICRYESVPAAQLVDWMEQVMGQTGSRGFHFVDEAASPTMLRELSLEILRRGLKVAWWTNIRFEKNFTGDLAQLMSAAGCIAVSGGLEVASDRLLALMDKGVTIEQATLAMRNFFYAGIMVHTYLMYGFPTQTLQESVDALEVVRQLFRAELIGSAFWHRYAMTVHSPSGIDPEKYGVHRKNKGPNGFANNEVPFTEIRTYNINTVGEALNEALTNYMCGGGIDRPAHKWFKGKEIPPTTLENTLITDQLIKPDASRIYNDPARLVWIGVPLIRTGEGVTARNNTGEKQFRFGEAEAEFLMELTLRCADLSRKVTLADAKQLYGKYSPEPFVVFYHSKQWDQLRKYGLLQI</sequence>
<evidence type="ECO:0000256" key="3">
    <source>
        <dbReference type="ARBA" id="ARBA00022723"/>
    </source>
</evidence>
<gene>
    <name evidence="7" type="ORF">HMPREF9450_02243</name>
</gene>
<evidence type="ECO:0000259" key="6">
    <source>
        <dbReference type="PROSITE" id="PS51918"/>
    </source>
</evidence>
<dbReference type="PANTHER" id="PTHR43409">
    <property type="entry name" value="ANAEROBIC MAGNESIUM-PROTOPORPHYRIN IX MONOMETHYL ESTER CYCLASE-RELATED"/>
    <property type="match status" value="1"/>
</dbReference>
<dbReference type="SFLD" id="SFLDS00029">
    <property type="entry name" value="Radical_SAM"/>
    <property type="match status" value="1"/>
</dbReference>
<dbReference type="InterPro" id="IPR051198">
    <property type="entry name" value="BchE-like"/>
</dbReference>
<dbReference type="PATRIC" id="fig|742725.3.peg.2311"/>
<dbReference type="AlphaFoldDB" id="G5H9F7"/>
<keyword evidence="2" id="KW-0949">S-adenosyl-L-methionine</keyword>
<dbReference type="RefSeq" id="WP_009135049.1">
    <property type="nucleotide sequence ID" value="NZ_CP102250.1"/>
</dbReference>
<dbReference type="InterPro" id="IPR007197">
    <property type="entry name" value="rSAM"/>
</dbReference>
<keyword evidence="8" id="KW-1185">Reference proteome</keyword>
<accession>G5H9F7</accession>
<dbReference type="InterPro" id="IPR006638">
    <property type="entry name" value="Elp3/MiaA/NifB-like_rSAM"/>
</dbReference>
<dbReference type="InterPro" id="IPR058240">
    <property type="entry name" value="rSAM_sf"/>
</dbReference>
<organism evidence="7 8">
    <name type="scientific">Alistipes indistinctus YIT 12060</name>
    <dbReference type="NCBI Taxonomy" id="742725"/>
    <lineage>
        <taxon>Bacteria</taxon>
        <taxon>Pseudomonadati</taxon>
        <taxon>Bacteroidota</taxon>
        <taxon>Bacteroidia</taxon>
        <taxon>Bacteroidales</taxon>
        <taxon>Rikenellaceae</taxon>
        <taxon>Alistipes</taxon>
    </lineage>
</organism>
<dbReference type="Gene3D" id="3.40.50.280">
    <property type="entry name" value="Cobalamin-binding domain"/>
    <property type="match status" value="1"/>
</dbReference>
<evidence type="ECO:0000256" key="5">
    <source>
        <dbReference type="ARBA" id="ARBA00023014"/>
    </source>
</evidence>
<proteinExistence type="predicted"/>
<dbReference type="GO" id="GO:0003824">
    <property type="term" value="F:catalytic activity"/>
    <property type="evidence" value="ECO:0007669"/>
    <property type="project" value="InterPro"/>
</dbReference>
<dbReference type="PROSITE" id="PS51918">
    <property type="entry name" value="RADICAL_SAM"/>
    <property type="match status" value="1"/>
</dbReference>
<evidence type="ECO:0000256" key="1">
    <source>
        <dbReference type="ARBA" id="ARBA00001966"/>
    </source>
</evidence>
<dbReference type="GeneID" id="92814737"/>
<dbReference type="Pfam" id="PF04055">
    <property type="entry name" value="Radical_SAM"/>
    <property type="match status" value="1"/>
</dbReference>
<evidence type="ECO:0000313" key="8">
    <source>
        <dbReference type="Proteomes" id="UP000006008"/>
    </source>
</evidence>
<dbReference type="SFLD" id="SFLDG01082">
    <property type="entry name" value="B12-binding_domain_containing"/>
    <property type="match status" value="1"/>
</dbReference>
<dbReference type="Gene3D" id="3.80.30.20">
    <property type="entry name" value="tm_1862 like domain"/>
    <property type="match status" value="1"/>
</dbReference>